<dbReference type="Proteomes" id="UP001498476">
    <property type="component" value="Unassembled WGS sequence"/>
</dbReference>
<evidence type="ECO:0000313" key="3">
    <source>
        <dbReference type="Proteomes" id="UP001498476"/>
    </source>
</evidence>
<feature type="region of interest" description="Disordered" evidence="1">
    <location>
        <begin position="1"/>
        <end position="23"/>
    </location>
</feature>
<gene>
    <name evidence="2" type="ORF">QQX98_000322</name>
</gene>
<proteinExistence type="predicted"/>
<dbReference type="EMBL" id="JAZAVJ010000003">
    <property type="protein sequence ID" value="KAK7424744.1"/>
    <property type="molecule type" value="Genomic_DNA"/>
</dbReference>
<accession>A0ABR1HV78</accession>
<keyword evidence="3" id="KW-1185">Reference proteome</keyword>
<reference evidence="2 3" key="1">
    <citation type="journal article" date="2025" name="Microbiol. Resour. Announc.">
        <title>Draft genome sequences for Neonectria magnoliae and Neonectria punicea, canker pathogens of Liriodendron tulipifera and Acer saccharum in West Virginia.</title>
        <authorList>
            <person name="Petronek H.M."/>
            <person name="Kasson M.T."/>
            <person name="Metheny A.M."/>
            <person name="Stauder C.M."/>
            <person name="Lovett B."/>
            <person name="Lynch S.C."/>
            <person name="Garnas J.R."/>
            <person name="Kasson L.R."/>
            <person name="Stajich J.E."/>
        </authorList>
    </citation>
    <scope>NUCLEOTIDE SEQUENCE [LARGE SCALE GENOMIC DNA]</scope>
    <source>
        <strain evidence="2 3">NRRL 64653</strain>
    </source>
</reference>
<name>A0ABR1HV78_9HYPO</name>
<organism evidence="2 3">
    <name type="scientific">Neonectria punicea</name>
    <dbReference type="NCBI Taxonomy" id="979145"/>
    <lineage>
        <taxon>Eukaryota</taxon>
        <taxon>Fungi</taxon>
        <taxon>Dikarya</taxon>
        <taxon>Ascomycota</taxon>
        <taxon>Pezizomycotina</taxon>
        <taxon>Sordariomycetes</taxon>
        <taxon>Hypocreomycetidae</taxon>
        <taxon>Hypocreales</taxon>
        <taxon>Nectriaceae</taxon>
        <taxon>Neonectria</taxon>
    </lineage>
</organism>
<evidence type="ECO:0000313" key="2">
    <source>
        <dbReference type="EMBL" id="KAK7424744.1"/>
    </source>
</evidence>
<feature type="compositionally biased region" description="Basic and acidic residues" evidence="1">
    <location>
        <begin position="1"/>
        <end position="20"/>
    </location>
</feature>
<comment type="caution">
    <text evidence="2">The sequence shown here is derived from an EMBL/GenBank/DDBJ whole genome shotgun (WGS) entry which is preliminary data.</text>
</comment>
<feature type="compositionally biased region" description="Basic and acidic residues" evidence="1">
    <location>
        <begin position="207"/>
        <end position="216"/>
    </location>
</feature>
<protein>
    <submittedName>
        <fullName evidence="2">Uncharacterized protein</fullName>
    </submittedName>
</protein>
<feature type="region of interest" description="Disordered" evidence="1">
    <location>
        <begin position="192"/>
        <end position="216"/>
    </location>
</feature>
<sequence length="341" mass="37825">MAPRRPDDSPTPHGKNDSPREPTFFFSAHDPGDIFRPKHCLYCRAYPSGARENGYMCHICRQHADPATKLTFEFAAYGICATCQAQLTDDEREAHLYVGSECDDGRDRHVSSLANAELVHAVRSTRPRDEQRTYTAQQIAQMIPLGRCLNLKCALPMPDEDLFNIPAGPGLRYLYCVSCRGYLLNGNKPNEAFRNTEGPSSPSELAPDARRLEHGEQSEGVFAPGDPFGNVPALEDPPVPAVEDSPEFIHQDPQVPYSASEASTNLLPRAPSPPPAFDVCEDSEEIKVYLDPRILRPNPQIGERSYDPVSAEASHIIFFEDTEGRGRKRRLSDYAPLSSSV</sequence>
<evidence type="ECO:0000256" key="1">
    <source>
        <dbReference type="SAM" id="MobiDB-lite"/>
    </source>
</evidence>